<accession>A0A9N7Z7J9</accession>
<comment type="caution">
    <text evidence="2">The sequence shown here is derived from an EMBL/GenBank/DDBJ whole genome shotgun (WGS) entry which is preliminary data.</text>
</comment>
<evidence type="ECO:0000313" key="3">
    <source>
        <dbReference type="Proteomes" id="UP001153269"/>
    </source>
</evidence>
<sequence>MRPVWGSDTALRPNTSVPCIACREPSMAPPRETRPRAFQEERDEGPLKRQSEEAHLPPPHSAIDTDPTAADS</sequence>
<dbReference type="AlphaFoldDB" id="A0A9N7Z7J9"/>
<protein>
    <submittedName>
        <fullName evidence="2">Uncharacterized protein</fullName>
    </submittedName>
</protein>
<dbReference type="Proteomes" id="UP001153269">
    <property type="component" value="Unassembled WGS sequence"/>
</dbReference>
<organism evidence="2 3">
    <name type="scientific">Pleuronectes platessa</name>
    <name type="common">European plaice</name>
    <dbReference type="NCBI Taxonomy" id="8262"/>
    <lineage>
        <taxon>Eukaryota</taxon>
        <taxon>Metazoa</taxon>
        <taxon>Chordata</taxon>
        <taxon>Craniata</taxon>
        <taxon>Vertebrata</taxon>
        <taxon>Euteleostomi</taxon>
        <taxon>Actinopterygii</taxon>
        <taxon>Neopterygii</taxon>
        <taxon>Teleostei</taxon>
        <taxon>Neoteleostei</taxon>
        <taxon>Acanthomorphata</taxon>
        <taxon>Carangaria</taxon>
        <taxon>Pleuronectiformes</taxon>
        <taxon>Pleuronectoidei</taxon>
        <taxon>Pleuronectidae</taxon>
        <taxon>Pleuronectes</taxon>
    </lineage>
</organism>
<reference evidence="2" key="1">
    <citation type="submission" date="2020-03" db="EMBL/GenBank/DDBJ databases">
        <authorList>
            <person name="Weist P."/>
        </authorList>
    </citation>
    <scope>NUCLEOTIDE SEQUENCE</scope>
</reference>
<feature type="region of interest" description="Disordered" evidence="1">
    <location>
        <begin position="1"/>
        <end position="72"/>
    </location>
</feature>
<name>A0A9N7Z7J9_PLEPL</name>
<keyword evidence="3" id="KW-1185">Reference proteome</keyword>
<proteinExistence type="predicted"/>
<evidence type="ECO:0000313" key="2">
    <source>
        <dbReference type="EMBL" id="CAB1458368.1"/>
    </source>
</evidence>
<dbReference type="EMBL" id="CADEAL010004384">
    <property type="protein sequence ID" value="CAB1458368.1"/>
    <property type="molecule type" value="Genomic_DNA"/>
</dbReference>
<evidence type="ECO:0000256" key="1">
    <source>
        <dbReference type="SAM" id="MobiDB-lite"/>
    </source>
</evidence>
<gene>
    <name evidence="2" type="ORF">PLEPLA_LOCUS46198</name>
</gene>
<feature type="compositionally biased region" description="Basic and acidic residues" evidence="1">
    <location>
        <begin position="31"/>
        <end position="55"/>
    </location>
</feature>